<keyword evidence="2" id="KW-1185">Reference proteome</keyword>
<evidence type="ECO:0000313" key="1">
    <source>
        <dbReference type="EMBL" id="KAJ3015068.1"/>
    </source>
</evidence>
<accession>A0ACC1Q783</accession>
<evidence type="ECO:0000313" key="2">
    <source>
        <dbReference type="Proteomes" id="UP001144978"/>
    </source>
</evidence>
<dbReference type="EMBL" id="JANSHE010000178">
    <property type="protein sequence ID" value="KAJ3015068.1"/>
    <property type="molecule type" value="Genomic_DNA"/>
</dbReference>
<reference evidence="1" key="1">
    <citation type="submission" date="2022-08" db="EMBL/GenBank/DDBJ databases">
        <title>Genome Sequence of Pycnoporus sanguineus.</title>
        <authorList>
            <person name="Buettner E."/>
        </authorList>
    </citation>
    <scope>NUCLEOTIDE SEQUENCE</scope>
    <source>
        <strain evidence="1">CG-C14</strain>
    </source>
</reference>
<name>A0ACC1Q783_9APHY</name>
<gene>
    <name evidence="1" type="ORF">NUW54_g1142</name>
</gene>
<sequence length="524" mass="60962">MLRGHRRGVVTAHTPQIYRAAPTPRDWFRNEDLLGINELLDHIAAEQYKDEIIRRSHVGFVIDEKEEELNKLRDKWYKATEDIMRPPLEELPPFREVNHRIPLIDEKKIYRYHFPRCAEAIRTELLAKINRYVKAGWWRPATVTQAAPLLCVAKKDGKLRTVIDAQQRNANTLHDLTPFPDQDQIQMDVARAKYRSKIDLSDAYEQVRRFVHVYLDDIFVFSDTVEDHERHLGQVFDTLWKAKLFLSRKKCDLFSKSIDCLGHRIDDRGLHADIDKMSRIHNWRTPRSYNEVQKFLGLVNYLTHFLPDLSAYSSLLSDMVHNGGPFEWRALHDKCFESIKALACKVPILKPTDPRIPEPIWVICNTSTYGIGAVYGQGPDWQTCRPVGFMSKKFTSAQRAYRTYKQEALAILEALLKWEDKLLCRKIHIVTDHHTLKFIEGITHPSNRQIRWFEYLARFDKSIKYIPGHLNKVADCLSRYYEDEPPDKVVPEYNRAHTEAIRKNYGAAGSTRSVGDNAAGQGRG</sequence>
<comment type="caution">
    <text evidence="1">The sequence shown here is derived from an EMBL/GenBank/DDBJ whole genome shotgun (WGS) entry which is preliminary data.</text>
</comment>
<protein>
    <submittedName>
        <fullName evidence="1">Uncharacterized protein</fullName>
    </submittedName>
</protein>
<organism evidence="1 2">
    <name type="scientific">Trametes sanguinea</name>
    <dbReference type="NCBI Taxonomy" id="158606"/>
    <lineage>
        <taxon>Eukaryota</taxon>
        <taxon>Fungi</taxon>
        <taxon>Dikarya</taxon>
        <taxon>Basidiomycota</taxon>
        <taxon>Agaricomycotina</taxon>
        <taxon>Agaricomycetes</taxon>
        <taxon>Polyporales</taxon>
        <taxon>Polyporaceae</taxon>
        <taxon>Trametes</taxon>
    </lineage>
</organism>
<proteinExistence type="predicted"/>
<dbReference type="Proteomes" id="UP001144978">
    <property type="component" value="Unassembled WGS sequence"/>
</dbReference>